<feature type="short sequence motif" description="Histidine triad motif" evidence="8 9">
    <location>
        <begin position="100"/>
        <end position="104"/>
    </location>
</feature>
<keyword evidence="2" id="KW-0378">Hydrolase</keyword>
<keyword evidence="12" id="KW-1185">Reference proteome</keyword>
<dbReference type="GO" id="GO:0016787">
    <property type="term" value="F:hydrolase activity"/>
    <property type="evidence" value="ECO:0007669"/>
    <property type="project" value="UniProtKB-KW"/>
</dbReference>
<evidence type="ECO:0000256" key="3">
    <source>
        <dbReference type="ARBA" id="ARBA00024472"/>
    </source>
</evidence>
<evidence type="ECO:0000313" key="12">
    <source>
        <dbReference type="Proteomes" id="UP000499080"/>
    </source>
</evidence>
<dbReference type="PROSITE" id="PS51084">
    <property type="entry name" value="HIT_2"/>
    <property type="match status" value="1"/>
</dbReference>
<dbReference type="PANTHER" id="PTHR12486:SF5">
    <property type="entry name" value="ADENOSINE 5'-MONOPHOSPHORAMIDASE HINT3"/>
    <property type="match status" value="1"/>
</dbReference>
<dbReference type="PANTHER" id="PTHR12486">
    <property type="entry name" value="APRATAXIN-RELATED"/>
    <property type="match status" value="1"/>
</dbReference>
<comment type="catalytic activity">
    <reaction evidence="3">
        <text>adenosine 5'-phosphoramidate + H2O = NH4(+) + AMP</text>
        <dbReference type="Rhea" id="RHEA:67916"/>
        <dbReference type="ChEBI" id="CHEBI:15377"/>
        <dbReference type="ChEBI" id="CHEBI:28938"/>
        <dbReference type="ChEBI" id="CHEBI:57890"/>
        <dbReference type="ChEBI" id="CHEBI:456215"/>
    </reaction>
</comment>
<proteinExistence type="inferred from homology"/>
<dbReference type="EMBL" id="BGPR01000028">
    <property type="protein sequence ID" value="GBL82322.1"/>
    <property type="molecule type" value="Genomic_DNA"/>
</dbReference>
<feature type="domain" description="HIT" evidence="10">
    <location>
        <begin position="8"/>
        <end position="117"/>
    </location>
</feature>
<evidence type="ECO:0000256" key="7">
    <source>
        <dbReference type="PIRSR" id="PIRSR601310-1"/>
    </source>
</evidence>
<evidence type="ECO:0000256" key="1">
    <source>
        <dbReference type="ARBA" id="ARBA00022741"/>
    </source>
</evidence>
<name>A0A4Y2AQU6_ARAVE</name>
<dbReference type="OrthoDB" id="1915375at2759"/>
<protein>
    <recommendedName>
        <fullName evidence="5">Adenosine 5'-monophosphoramidase HINT3</fullName>
    </recommendedName>
    <alternativeName>
        <fullName evidence="6">Histidine triad nucleotide-binding protein 3</fullName>
    </alternativeName>
</protein>
<dbReference type="Proteomes" id="UP000499080">
    <property type="component" value="Unassembled WGS sequence"/>
</dbReference>
<evidence type="ECO:0000256" key="4">
    <source>
        <dbReference type="ARBA" id="ARBA00025764"/>
    </source>
</evidence>
<dbReference type="AlphaFoldDB" id="A0A4Y2AQU6"/>
<dbReference type="InterPro" id="IPR011146">
    <property type="entry name" value="HIT-like"/>
</dbReference>
<dbReference type="Pfam" id="PF11969">
    <property type="entry name" value="DcpS_C"/>
    <property type="match status" value="1"/>
</dbReference>
<evidence type="ECO:0000256" key="2">
    <source>
        <dbReference type="ARBA" id="ARBA00022801"/>
    </source>
</evidence>
<dbReference type="Gene3D" id="3.30.428.10">
    <property type="entry name" value="HIT-like"/>
    <property type="match status" value="1"/>
</dbReference>
<dbReference type="GO" id="GO:0000166">
    <property type="term" value="F:nucleotide binding"/>
    <property type="evidence" value="ECO:0007669"/>
    <property type="project" value="UniProtKB-KW"/>
</dbReference>
<sequence>MSDFVKDDKCIFCSIQDSTTEIFYEDEEYLAFKDIRPATPHHYLIIPKNHIKSISSLSPSDVALVKKLVEIGEIVLKNNSASVSDARFGFHVPPFNSIQHLHLHAISPVNEMGFISRMIFRPDSYWFLTASTLIEKLSKSCESEDKS</sequence>
<keyword evidence="1" id="KW-0547">Nucleotide-binding</keyword>
<evidence type="ECO:0000313" key="11">
    <source>
        <dbReference type="EMBL" id="GBL82322.1"/>
    </source>
</evidence>
<accession>A0A4Y2AQU6</accession>
<reference evidence="11 12" key="1">
    <citation type="journal article" date="2019" name="Sci. Rep.">
        <title>Orb-weaving spider Araneus ventricosus genome elucidates the spidroin gene catalogue.</title>
        <authorList>
            <person name="Kono N."/>
            <person name="Nakamura H."/>
            <person name="Ohtoshi R."/>
            <person name="Moran D.A.P."/>
            <person name="Shinohara A."/>
            <person name="Yoshida Y."/>
            <person name="Fujiwara M."/>
            <person name="Mori M."/>
            <person name="Tomita M."/>
            <person name="Arakawa K."/>
        </authorList>
    </citation>
    <scope>NUCLEOTIDE SEQUENCE [LARGE SCALE GENOMIC DNA]</scope>
</reference>
<dbReference type="InterPro" id="IPR001310">
    <property type="entry name" value="Histidine_triad_HIT"/>
</dbReference>
<comment type="similarity">
    <text evidence="4">Belongs to the HINT family.</text>
</comment>
<comment type="caution">
    <text evidence="11">The sequence shown here is derived from an EMBL/GenBank/DDBJ whole genome shotgun (WGS) entry which is preliminary data.</text>
</comment>
<evidence type="ECO:0000259" key="10">
    <source>
        <dbReference type="PROSITE" id="PS51084"/>
    </source>
</evidence>
<dbReference type="SUPFAM" id="SSF54197">
    <property type="entry name" value="HIT-like"/>
    <property type="match status" value="1"/>
</dbReference>
<evidence type="ECO:0000256" key="9">
    <source>
        <dbReference type="PROSITE-ProRule" id="PRU00464"/>
    </source>
</evidence>
<gene>
    <name evidence="11" type="primary">hint3</name>
    <name evidence="11" type="ORF">AVEN_252485_1</name>
</gene>
<evidence type="ECO:0000256" key="6">
    <source>
        <dbReference type="ARBA" id="ARBA00042361"/>
    </source>
</evidence>
<evidence type="ECO:0000256" key="5">
    <source>
        <dbReference type="ARBA" id="ARBA00039802"/>
    </source>
</evidence>
<evidence type="ECO:0000256" key="8">
    <source>
        <dbReference type="PIRSR" id="PIRSR601310-3"/>
    </source>
</evidence>
<dbReference type="InterPro" id="IPR036265">
    <property type="entry name" value="HIT-like_sf"/>
</dbReference>
<feature type="active site" description="Tele-AMP-histidine intermediate" evidence="7">
    <location>
        <position position="102"/>
    </location>
</feature>
<organism evidence="11 12">
    <name type="scientific">Araneus ventricosus</name>
    <name type="common">Orbweaver spider</name>
    <name type="synonym">Epeira ventricosa</name>
    <dbReference type="NCBI Taxonomy" id="182803"/>
    <lineage>
        <taxon>Eukaryota</taxon>
        <taxon>Metazoa</taxon>
        <taxon>Ecdysozoa</taxon>
        <taxon>Arthropoda</taxon>
        <taxon>Chelicerata</taxon>
        <taxon>Arachnida</taxon>
        <taxon>Araneae</taxon>
        <taxon>Araneomorphae</taxon>
        <taxon>Entelegynae</taxon>
        <taxon>Araneoidea</taxon>
        <taxon>Araneidae</taxon>
        <taxon>Araneus</taxon>
    </lineage>
</organism>
<dbReference type="PRINTS" id="PR00332">
    <property type="entry name" value="HISTRIAD"/>
</dbReference>